<name>A0A7H0HK96_9BURK</name>
<dbReference type="Gene3D" id="3.40.640.10">
    <property type="entry name" value="Type I PLP-dependent aspartate aminotransferase-like (Major domain)"/>
    <property type="match status" value="1"/>
</dbReference>
<dbReference type="AlphaFoldDB" id="A0A7H0HK96"/>
<keyword evidence="3 4" id="KW-0663">Pyridoxal phosphate</keyword>
<evidence type="ECO:0000256" key="4">
    <source>
        <dbReference type="RuleBase" id="RU004508"/>
    </source>
</evidence>
<evidence type="ECO:0000256" key="1">
    <source>
        <dbReference type="ARBA" id="ARBA00037999"/>
    </source>
</evidence>
<gene>
    <name evidence="5" type="ORF">H9L24_09555</name>
</gene>
<sequence>MTLPFLPFARPDIGDAEIAAVTEALRSGWVTTGPKTREFEQAFVQYLGDHRLEAVAVNSATAGLHLALEALGLGPGDEVIAPTLTFTATVEVVRYLGADPVLVDVDPVTLNIDPEKIRAAITPRTKAIIPVHYGGLACDMDAIFSIARTHGLKVVEDAAHALPTTWKGALVGQLASDVTAFSFYANKTITTGEGGMAVTRNPEIAQRMRVMRLHGMNRDAFDRFTSRAPAWYYEVIAPGFKYNMTDVAAAMGVEQLARLPAFVQRRQQLAARYHQQLAALPLTLPANAPAGDTHAWHLYVIRLNEEAGHERDAVIQALSDQGIGTSVHYVPLHRHPYWRDRYQLTPGMFPVAEAAYQSMISIPMFTAMSDADQDRVIATLHEVLG</sequence>
<evidence type="ECO:0000256" key="2">
    <source>
        <dbReference type="PIRSR" id="PIRSR000390-1"/>
    </source>
</evidence>
<dbReference type="GO" id="GO:0000271">
    <property type="term" value="P:polysaccharide biosynthetic process"/>
    <property type="evidence" value="ECO:0007669"/>
    <property type="project" value="TreeGrafter"/>
</dbReference>
<proteinExistence type="inferred from homology"/>
<dbReference type="InterPro" id="IPR015422">
    <property type="entry name" value="PyrdxlP-dep_Trfase_small"/>
</dbReference>
<dbReference type="InterPro" id="IPR000653">
    <property type="entry name" value="DegT/StrS_aminotransferase"/>
</dbReference>
<keyword evidence="5" id="KW-0808">Transferase</keyword>
<dbReference type="GO" id="GO:0008483">
    <property type="term" value="F:transaminase activity"/>
    <property type="evidence" value="ECO:0007669"/>
    <property type="project" value="UniProtKB-KW"/>
</dbReference>
<dbReference type="KEGG" id="amon:H9L24_09555"/>
<keyword evidence="6" id="KW-1185">Reference proteome</keyword>
<evidence type="ECO:0000256" key="3">
    <source>
        <dbReference type="PIRSR" id="PIRSR000390-2"/>
    </source>
</evidence>
<dbReference type="PANTHER" id="PTHR30244">
    <property type="entry name" value="TRANSAMINASE"/>
    <property type="match status" value="1"/>
</dbReference>
<dbReference type="SUPFAM" id="SSF53383">
    <property type="entry name" value="PLP-dependent transferases"/>
    <property type="match status" value="1"/>
</dbReference>
<organism evidence="5 6">
    <name type="scientific">Paenacidovorax monticola</name>
    <dbReference type="NCBI Taxonomy" id="1926868"/>
    <lineage>
        <taxon>Bacteria</taxon>
        <taxon>Pseudomonadati</taxon>
        <taxon>Pseudomonadota</taxon>
        <taxon>Betaproteobacteria</taxon>
        <taxon>Burkholderiales</taxon>
        <taxon>Comamonadaceae</taxon>
        <taxon>Paenacidovorax</taxon>
    </lineage>
</organism>
<dbReference type="EMBL" id="CP060790">
    <property type="protein sequence ID" value="QNP60962.1"/>
    <property type="molecule type" value="Genomic_DNA"/>
</dbReference>
<reference evidence="5 6" key="1">
    <citation type="submission" date="2020-08" db="EMBL/GenBank/DDBJ databases">
        <title>Genome sequence of Acidovorax monticola KACC 19171T.</title>
        <authorList>
            <person name="Hyun D.-W."/>
            <person name="Bae J.-W."/>
        </authorList>
    </citation>
    <scope>NUCLEOTIDE SEQUENCE [LARGE SCALE GENOMIC DNA]</scope>
    <source>
        <strain evidence="5 6">KACC 19171</strain>
    </source>
</reference>
<dbReference type="GO" id="GO:0030170">
    <property type="term" value="F:pyridoxal phosphate binding"/>
    <property type="evidence" value="ECO:0007669"/>
    <property type="project" value="TreeGrafter"/>
</dbReference>
<dbReference type="Gene3D" id="3.90.1150.10">
    <property type="entry name" value="Aspartate Aminotransferase, domain 1"/>
    <property type="match status" value="1"/>
</dbReference>
<dbReference type="Pfam" id="PF01041">
    <property type="entry name" value="DegT_DnrJ_EryC1"/>
    <property type="match status" value="1"/>
</dbReference>
<keyword evidence="5" id="KW-0032">Aminotransferase</keyword>
<dbReference type="PIRSF" id="PIRSF000390">
    <property type="entry name" value="PLP_StrS"/>
    <property type="match status" value="1"/>
</dbReference>
<feature type="active site" description="Proton acceptor" evidence="2">
    <location>
        <position position="187"/>
    </location>
</feature>
<protein>
    <submittedName>
        <fullName evidence="5">DegT/DnrJ/EryC1/StrS aminotransferase family protein</fullName>
    </submittedName>
</protein>
<accession>A0A7H0HK96</accession>
<feature type="modified residue" description="N6-(pyridoxal phosphate)lysine" evidence="3">
    <location>
        <position position="187"/>
    </location>
</feature>
<dbReference type="Proteomes" id="UP000516057">
    <property type="component" value="Chromosome"/>
</dbReference>
<dbReference type="InterPro" id="IPR015424">
    <property type="entry name" value="PyrdxlP-dep_Trfase"/>
</dbReference>
<comment type="similarity">
    <text evidence="1 4">Belongs to the DegT/DnrJ/EryC1 family.</text>
</comment>
<evidence type="ECO:0000313" key="5">
    <source>
        <dbReference type="EMBL" id="QNP60962.1"/>
    </source>
</evidence>
<dbReference type="RefSeq" id="WP_187737941.1">
    <property type="nucleotide sequence ID" value="NZ_CP060790.1"/>
</dbReference>
<dbReference type="InterPro" id="IPR015421">
    <property type="entry name" value="PyrdxlP-dep_Trfase_major"/>
</dbReference>
<evidence type="ECO:0000313" key="6">
    <source>
        <dbReference type="Proteomes" id="UP000516057"/>
    </source>
</evidence>
<dbReference type="PANTHER" id="PTHR30244:SF34">
    <property type="entry name" value="DTDP-4-AMINO-4,6-DIDEOXYGALACTOSE TRANSAMINASE"/>
    <property type="match status" value="1"/>
</dbReference>
<dbReference type="CDD" id="cd00616">
    <property type="entry name" value="AHBA_syn"/>
    <property type="match status" value="1"/>
</dbReference>